<keyword evidence="2" id="KW-0813">Transport</keyword>
<dbReference type="Pfam" id="PF08344">
    <property type="entry name" value="TRP_2"/>
    <property type="match status" value="1"/>
</dbReference>
<dbReference type="GO" id="GO:0051480">
    <property type="term" value="P:regulation of cytosolic calcium ion concentration"/>
    <property type="evidence" value="ECO:0007669"/>
    <property type="project" value="TreeGrafter"/>
</dbReference>
<accession>A0A9Q1BXY0</accession>
<dbReference type="OrthoDB" id="10037738at2759"/>
<protein>
    <submittedName>
        <fullName evidence="13">Short transient receptor potential channel 6</fullName>
    </submittedName>
</protein>
<dbReference type="GO" id="GO:0005886">
    <property type="term" value="C:plasma membrane"/>
    <property type="evidence" value="ECO:0007669"/>
    <property type="project" value="TreeGrafter"/>
</dbReference>
<keyword evidence="14" id="KW-1185">Reference proteome</keyword>
<dbReference type="Proteomes" id="UP001152320">
    <property type="component" value="Chromosome 10"/>
</dbReference>
<dbReference type="AlphaFoldDB" id="A0A9Q1BXY0"/>
<evidence type="ECO:0000256" key="2">
    <source>
        <dbReference type="ARBA" id="ARBA00022448"/>
    </source>
</evidence>
<dbReference type="InterPro" id="IPR002153">
    <property type="entry name" value="TRPC_channel"/>
</dbReference>
<keyword evidence="5 11" id="KW-1133">Transmembrane helix</keyword>
<comment type="subcellular location">
    <subcellularLocation>
        <location evidence="1">Membrane</location>
        <topology evidence="1">Multi-pass membrane protein</topology>
    </subcellularLocation>
</comment>
<dbReference type="GO" id="GO:0070679">
    <property type="term" value="F:inositol 1,4,5 trisphosphate binding"/>
    <property type="evidence" value="ECO:0007669"/>
    <property type="project" value="TreeGrafter"/>
</dbReference>
<feature type="compositionally biased region" description="Polar residues" evidence="10">
    <location>
        <begin position="926"/>
        <end position="938"/>
    </location>
</feature>
<evidence type="ECO:0000256" key="10">
    <source>
        <dbReference type="SAM" id="MobiDB-lite"/>
    </source>
</evidence>
<dbReference type="EMBL" id="JAIZAY010000010">
    <property type="protein sequence ID" value="KAJ8034892.1"/>
    <property type="molecule type" value="Genomic_DNA"/>
</dbReference>
<feature type="compositionally biased region" description="Polar residues" evidence="10">
    <location>
        <begin position="1066"/>
        <end position="1075"/>
    </location>
</feature>
<evidence type="ECO:0000256" key="11">
    <source>
        <dbReference type="SAM" id="Phobius"/>
    </source>
</evidence>
<dbReference type="SMART" id="SM01420">
    <property type="entry name" value="TRP_2"/>
    <property type="match status" value="1"/>
</dbReference>
<evidence type="ECO:0000256" key="6">
    <source>
        <dbReference type="ARBA" id="ARBA00023043"/>
    </source>
</evidence>
<feature type="region of interest" description="Disordered" evidence="10">
    <location>
        <begin position="808"/>
        <end position="1075"/>
    </location>
</feature>
<feature type="compositionally biased region" description="Polar residues" evidence="10">
    <location>
        <begin position="995"/>
        <end position="1007"/>
    </location>
</feature>
<feature type="transmembrane region" description="Helical" evidence="11">
    <location>
        <begin position="191"/>
        <end position="210"/>
    </location>
</feature>
<organism evidence="13 14">
    <name type="scientific">Holothuria leucospilota</name>
    <name type="common">Black long sea cucumber</name>
    <name type="synonym">Mertensiothuria leucospilota</name>
    <dbReference type="NCBI Taxonomy" id="206669"/>
    <lineage>
        <taxon>Eukaryota</taxon>
        <taxon>Metazoa</taxon>
        <taxon>Echinodermata</taxon>
        <taxon>Eleutherozoa</taxon>
        <taxon>Echinozoa</taxon>
        <taxon>Holothuroidea</taxon>
        <taxon>Aspidochirotacea</taxon>
        <taxon>Aspidochirotida</taxon>
        <taxon>Holothuriidae</taxon>
        <taxon>Holothuria</taxon>
    </lineage>
</organism>
<feature type="transmembrane region" description="Helical" evidence="11">
    <location>
        <begin position="530"/>
        <end position="551"/>
    </location>
</feature>
<keyword evidence="13" id="KW-0675">Receptor</keyword>
<keyword evidence="9" id="KW-0407">Ion channel</keyword>
<evidence type="ECO:0000256" key="9">
    <source>
        <dbReference type="ARBA" id="ARBA00023303"/>
    </source>
</evidence>
<evidence type="ECO:0000256" key="4">
    <source>
        <dbReference type="ARBA" id="ARBA00022737"/>
    </source>
</evidence>
<dbReference type="PRINTS" id="PR01097">
    <property type="entry name" value="TRNSRECEPTRP"/>
</dbReference>
<feature type="transmembrane region" description="Helical" evidence="11">
    <location>
        <begin position="151"/>
        <end position="171"/>
    </location>
</feature>
<feature type="domain" description="Transient receptor ion channel" evidence="12">
    <location>
        <begin position="2"/>
        <end position="60"/>
    </location>
</feature>
<keyword evidence="6" id="KW-0040">ANK repeat</keyword>
<reference evidence="13" key="1">
    <citation type="submission" date="2021-10" db="EMBL/GenBank/DDBJ databases">
        <title>Tropical sea cucumber genome reveals ecological adaptation and Cuvierian tubules defense mechanism.</title>
        <authorList>
            <person name="Chen T."/>
        </authorList>
    </citation>
    <scope>NUCLEOTIDE SEQUENCE</scope>
    <source>
        <strain evidence="13">Nanhai2018</strain>
        <tissue evidence="13">Muscle</tissue>
    </source>
</reference>
<feature type="transmembrane region" description="Helical" evidence="11">
    <location>
        <begin position="222"/>
        <end position="239"/>
    </location>
</feature>
<feature type="compositionally biased region" description="Basic residues" evidence="10">
    <location>
        <begin position="904"/>
        <end position="916"/>
    </location>
</feature>
<dbReference type="GO" id="GO:0034703">
    <property type="term" value="C:cation channel complex"/>
    <property type="evidence" value="ECO:0007669"/>
    <property type="project" value="TreeGrafter"/>
</dbReference>
<feature type="compositionally biased region" description="Basic and acidic residues" evidence="10">
    <location>
        <begin position="1008"/>
        <end position="1061"/>
    </location>
</feature>
<feature type="compositionally biased region" description="Basic and acidic residues" evidence="10">
    <location>
        <begin position="975"/>
        <end position="986"/>
    </location>
</feature>
<comment type="caution">
    <text evidence="13">The sequence shown here is derived from an EMBL/GenBank/DDBJ whole genome shotgun (WGS) entry which is preliminary data.</text>
</comment>
<gene>
    <name evidence="13" type="ORF">HOLleu_21913</name>
</gene>
<sequence>MSSFEYSADDSLQRSVGTLEIYRGLASPAYVCFSTYDPIGRAFKLCATLHKVGLMEVEFNHSYVELADGMEQFAADLVSYARNTEEIMTILTYNANGNYNNRSFGTLPAINRAIAYEQKKFVAQPNCQQAVRAAFYQRLLWLNDKSAPMRLFIQFLIIFLYPVLSIVYKLGISEWCDNFVKIPAVRYLMQLGSDVTLLTMVLGEVLGGYGQSEDSIRGSMRPLYFFAFIYSLGMVWREILYMRKKGTANMKSALHMANMFIALLLFAVFFVHIISYLKYKGAVSKPSQGVPTVFTTPTPIKTTTPKNFVVNLDPSLNKTLIQGFVEDFFADVYRELDAMEVELDQWTRDAVDDIIVNLLKPSFEQQGVFKANASKLDSDDSVLSREEILEFSWHRALLMSRAFMALAAVISFTRIQPYLVTNDDVGPLQISLKSMLLTTSRFCIVVITVLVAFASGLTFIYADTYKLATNKPECENAAGLKRGGSCSDENYFESIIHSMFSLYWSLFGLMPREAVQSNAIPRVLESAGTLLYASFYVFCVVVLLNALIAVMSNVYNAVEENADSEWKFNRTSLWMTFLDETFHVPPPFNLIPRMSSLGMFIREKSVTFCPENVITLPNCRCCKRKKKGKIRVPLADEVELDGIITPAEVTQNEQDRYKHVMSRIVDRYIADRTSHERNLEGDISIADLRNLKNDVVGLRYELFKKLWNVNEKLEQHSSESGEIRKEMNHVSGVFTTLEKNKDEIETYREESNRLQEMLKVGMEKLPDIPELPQEVVSLNKPMSRSNTTVNEIVDFFETLDEDFLNESHRSLPLPDRSAVTGRRKRKSRLPRRIQTSPPVGNSKDSLDSEGSMESKDSVQSEIVGKQTVPPKTKGKTSLDPSKIAKDASISSQSDDSKESTKQRVSAKRTGVAKRKGPLQTDVKADSQITRPTKLTAKTNRSRSRSPKEIRIAKEQAATLETFEPNVKTKRVAKKKPNEDLQSKETQADGNADGATGTNNLDEGSETQKQPELEDTSKTAKDPDEKDKKSSKPADKDKKPVTRTKEGLKKTKKVDGKTEKQAKSKLPRQSSIPTRK</sequence>
<evidence type="ECO:0000256" key="7">
    <source>
        <dbReference type="ARBA" id="ARBA00023065"/>
    </source>
</evidence>
<dbReference type="PANTHER" id="PTHR10117">
    <property type="entry name" value="TRANSIENT RECEPTOR POTENTIAL CHANNEL"/>
    <property type="match status" value="1"/>
</dbReference>
<dbReference type="Pfam" id="PF00520">
    <property type="entry name" value="Ion_trans"/>
    <property type="match status" value="1"/>
</dbReference>
<name>A0A9Q1BXY0_HOLLE</name>
<feature type="transmembrane region" description="Helical" evidence="11">
    <location>
        <begin position="259"/>
        <end position="277"/>
    </location>
</feature>
<evidence type="ECO:0000256" key="8">
    <source>
        <dbReference type="ARBA" id="ARBA00023136"/>
    </source>
</evidence>
<evidence type="ECO:0000256" key="3">
    <source>
        <dbReference type="ARBA" id="ARBA00022692"/>
    </source>
</evidence>
<keyword evidence="4" id="KW-0677">Repeat</keyword>
<dbReference type="InterPro" id="IPR013555">
    <property type="entry name" value="TRP_dom"/>
</dbReference>
<evidence type="ECO:0000256" key="5">
    <source>
        <dbReference type="ARBA" id="ARBA00022989"/>
    </source>
</evidence>
<dbReference type="InterPro" id="IPR005821">
    <property type="entry name" value="Ion_trans_dom"/>
</dbReference>
<evidence type="ECO:0000313" key="14">
    <source>
        <dbReference type="Proteomes" id="UP001152320"/>
    </source>
</evidence>
<evidence type="ECO:0000313" key="13">
    <source>
        <dbReference type="EMBL" id="KAJ8034892.1"/>
    </source>
</evidence>
<keyword evidence="7" id="KW-0406">Ion transport</keyword>
<feature type="compositionally biased region" description="Polar residues" evidence="10">
    <location>
        <begin position="833"/>
        <end position="843"/>
    </location>
</feature>
<evidence type="ECO:0000256" key="1">
    <source>
        <dbReference type="ARBA" id="ARBA00004141"/>
    </source>
</evidence>
<feature type="compositionally biased region" description="Basic residues" evidence="10">
    <location>
        <begin position="821"/>
        <end position="831"/>
    </location>
</feature>
<keyword evidence="3 11" id="KW-0812">Transmembrane</keyword>
<keyword evidence="8 11" id="KW-0472">Membrane</keyword>
<dbReference type="PANTHER" id="PTHR10117:SF54">
    <property type="entry name" value="TRANSIENT RECEPTOR POTENTIAL-GAMMA PROTEIN"/>
    <property type="match status" value="1"/>
</dbReference>
<feature type="transmembrane region" description="Helical" evidence="11">
    <location>
        <begin position="442"/>
        <end position="462"/>
    </location>
</feature>
<evidence type="ECO:0000259" key="12">
    <source>
        <dbReference type="SMART" id="SM01420"/>
    </source>
</evidence>
<proteinExistence type="predicted"/>
<dbReference type="GO" id="GO:0015279">
    <property type="term" value="F:store-operated calcium channel activity"/>
    <property type="evidence" value="ECO:0007669"/>
    <property type="project" value="TreeGrafter"/>
</dbReference>